<organism evidence="2">
    <name type="scientific">Heterosigma akashiwo</name>
    <name type="common">Chromophytic alga</name>
    <name type="synonym">Heterosigma carterae</name>
    <dbReference type="NCBI Taxonomy" id="2829"/>
    <lineage>
        <taxon>Eukaryota</taxon>
        <taxon>Sar</taxon>
        <taxon>Stramenopiles</taxon>
        <taxon>Ochrophyta</taxon>
        <taxon>Raphidophyceae</taxon>
        <taxon>Chattonellales</taxon>
        <taxon>Chattonellaceae</taxon>
        <taxon>Heterosigma</taxon>
    </lineage>
</organism>
<feature type="transmembrane region" description="Helical" evidence="1">
    <location>
        <begin position="76"/>
        <end position="97"/>
    </location>
</feature>
<sequence>MIIMMMTTSADYGTMPTIIVVLEITISIGSLLLPPPGAAATVTPTVAFFPAAILPTSIVAFDFGNTPAAPLVLSPIAATAAVPSIATTVTAAIPAAATTSVTAVVAAAAALSSIACTASIRCIVTSRGPLIALRRGGGRLHRLWGRGARR</sequence>
<name>A0A7S3XPR3_HETAK</name>
<accession>A0A7S3XPR3</accession>
<feature type="transmembrane region" description="Helical" evidence="1">
    <location>
        <begin position="103"/>
        <end position="124"/>
    </location>
</feature>
<feature type="transmembrane region" description="Helical" evidence="1">
    <location>
        <begin position="45"/>
        <end position="64"/>
    </location>
</feature>
<proteinExistence type="predicted"/>
<gene>
    <name evidence="2" type="ORF">HAKA00212_LOCUS7336</name>
</gene>
<keyword evidence="1" id="KW-0812">Transmembrane</keyword>
<evidence type="ECO:0000256" key="1">
    <source>
        <dbReference type="SAM" id="Phobius"/>
    </source>
</evidence>
<evidence type="ECO:0000313" key="2">
    <source>
        <dbReference type="EMBL" id="CAE0628654.1"/>
    </source>
</evidence>
<dbReference type="EMBL" id="HBIU01015741">
    <property type="protein sequence ID" value="CAE0628654.1"/>
    <property type="molecule type" value="Transcribed_RNA"/>
</dbReference>
<protein>
    <submittedName>
        <fullName evidence="2">Uncharacterized protein</fullName>
    </submittedName>
</protein>
<keyword evidence="1" id="KW-1133">Transmembrane helix</keyword>
<reference evidence="2" key="1">
    <citation type="submission" date="2021-01" db="EMBL/GenBank/DDBJ databases">
        <authorList>
            <person name="Corre E."/>
            <person name="Pelletier E."/>
            <person name="Niang G."/>
            <person name="Scheremetjew M."/>
            <person name="Finn R."/>
            <person name="Kale V."/>
            <person name="Holt S."/>
            <person name="Cochrane G."/>
            <person name="Meng A."/>
            <person name="Brown T."/>
            <person name="Cohen L."/>
        </authorList>
    </citation>
    <scope>NUCLEOTIDE SEQUENCE</scope>
    <source>
        <strain evidence="2">CCMP3107</strain>
    </source>
</reference>
<dbReference type="AlphaFoldDB" id="A0A7S3XPR3"/>
<keyword evidence="1" id="KW-0472">Membrane</keyword>
<feature type="transmembrane region" description="Helical" evidence="1">
    <location>
        <begin position="12"/>
        <end position="33"/>
    </location>
</feature>